<comment type="caution">
    <text evidence="1">The sequence shown here is derived from an EMBL/GenBank/DDBJ whole genome shotgun (WGS) entry which is preliminary data.</text>
</comment>
<keyword evidence="2" id="KW-1185">Reference proteome</keyword>
<organism evidence="1 2">
    <name type="scientific">Candolleomyces eurysporus</name>
    <dbReference type="NCBI Taxonomy" id="2828524"/>
    <lineage>
        <taxon>Eukaryota</taxon>
        <taxon>Fungi</taxon>
        <taxon>Dikarya</taxon>
        <taxon>Basidiomycota</taxon>
        <taxon>Agaricomycotina</taxon>
        <taxon>Agaricomycetes</taxon>
        <taxon>Agaricomycetidae</taxon>
        <taxon>Agaricales</taxon>
        <taxon>Agaricineae</taxon>
        <taxon>Psathyrellaceae</taxon>
        <taxon>Candolleomyces</taxon>
    </lineage>
</organism>
<dbReference type="OrthoDB" id="10618905at2759"/>
<dbReference type="AlphaFoldDB" id="A0A9W8MCU0"/>
<reference evidence="1" key="1">
    <citation type="submission" date="2022-06" db="EMBL/GenBank/DDBJ databases">
        <title>Genome Sequence of Candolleomyces eurysporus.</title>
        <authorList>
            <person name="Buettner E."/>
        </authorList>
    </citation>
    <scope>NUCLEOTIDE SEQUENCE</scope>
    <source>
        <strain evidence="1">VTCC 930004</strain>
    </source>
</reference>
<dbReference type="EMBL" id="JANBPK010001263">
    <property type="protein sequence ID" value="KAJ2923949.1"/>
    <property type="molecule type" value="Genomic_DNA"/>
</dbReference>
<dbReference type="Proteomes" id="UP001140091">
    <property type="component" value="Unassembled WGS sequence"/>
</dbReference>
<feature type="non-terminal residue" evidence="1">
    <location>
        <position position="358"/>
    </location>
</feature>
<gene>
    <name evidence="1" type="ORF">H1R20_g13153</name>
</gene>
<sequence length="358" mass="41218">MVNALDTLSPNPILGPWDTIHSLTLTFVGEWEDSFDPAQSAFGRIPPNVTSLQLHLPEYNYMRETRDIPLHLPHSILERLTSFSISCDWDGNQLPMVLQHCVNVEDLKINFKNDTSCTWYDSDDDSTQEYIESGLVLPKLRTLCLQKARPWALNILRLLKTPILTSLALEFSQNEDDIYDHSFPKTLREFITERSGCEGTFRRLHLDSFECEEGVLKSAMRALPSITHLTLNYPKIHSSTRNWAPVILSELYASNFHDPSRLLPNLESLQLLNLDPMMHFSPSIYDVSYFLDSRRKFDKTKNWADEDVFIGPPDTLKELVMTFQETRRYSEHKLDLAPAFMSTYKAFALFLVNLAIPA</sequence>
<evidence type="ECO:0000313" key="2">
    <source>
        <dbReference type="Proteomes" id="UP001140091"/>
    </source>
</evidence>
<accession>A0A9W8MCU0</accession>
<name>A0A9W8MCU0_9AGAR</name>
<evidence type="ECO:0008006" key="3">
    <source>
        <dbReference type="Google" id="ProtNLM"/>
    </source>
</evidence>
<evidence type="ECO:0000313" key="1">
    <source>
        <dbReference type="EMBL" id="KAJ2923949.1"/>
    </source>
</evidence>
<protein>
    <recommendedName>
        <fullName evidence="3">F-box domain-containing protein</fullName>
    </recommendedName>
</protein>
<proteinExistence type="predicted"/>